<protein>
    <recommendedName>
        <fullName evidence="4">Peptidyl-prolyl cis-trans isomerase</fullName>
        <ecNumber evidence="4">5.2.1.8</ecNumber>
    </recommendedName>
</protein>
<evidence type="ECO:0000256" key="4">
    <source>
        <dbReference type="RuleBase" id="RU003915"/>
    </source>
</evidence>
<dbReference type="EMBL" id="JADIMO010000035">
    <property type="protein sequence ID" value="MBO8444671.1"/>
    <property type="molecule type" value="Genomic_DNA"/>
</dbReference>
<dbReference type="Proteomes" id="UP000823619">
    <property type="component" value="Unassembled WGS sequence"/>
</dbReference>
<dbReference type="InterPro" id="IPR001179">
    <property type="entry name" value="PPIase_FKBP_dom"/>
</dbReference>
<organism evidence="6 7">
    <name type="scientific">Candidatus Cryptobacteroides merdavium</name>
    <dbReference type="NCBI Taxonomy" id="2840769"/>
    <lineage>
        <taxon>Bacteria</taxon>
        <taxon>Pseudomonadati</taxon>
        <taxon>Bacteroidota</taxon>
        <taxon>Bacteroidia</taxon>
        <taxon>Bacteroidales</taxon>
        <taxon>Candidatus Cryptobacteroides</taxon>
    </lineage>
</organism>
<sequence length="202" mass="22073">MDRTKNGMETPTDNNTGLTVRTKSRSMRTMLAAFLCLAAAGCAKQSLETTYSNQEDRIDSYITSLMESNEDYELVHNNGSNRVIIQAGSGNTLVPGGTVSFYYAGYTFSSSISASNMFATNWQAVAEESGWNLTDADYSVKTVRLTEDELIDGLRYGFEGVRAGEECLILFSGKYGFGNRQVGTIPANSALAYHIRVESVSE</sequence>
<gene>
    <name evidence="6" type="ORF">IAC23_03115</name>
</gene>
<accession>A0A9D9EDV7</accession>
<dbReference type="Gene3D" id="3.10.50.40">
    <property type="match status" value="1"/>
</dbReference>
<dbReference type="PROSITE" id="PS50059">
    <property type="entry name" value="FKBP_PPIASE"/>
    <property type="match status" value="1"/>
</dbReference>
<reference evidence="6" key="1">
    <citation type="submission" date="2020-10" db="EMBL/GenBank/DDBJ databases">
        <authorList>
            <person name="Gilroy R."/>
        </authorList>
    </citation>
    <scope>NUCLEOTIDE SEQUENCE</scope>
    <source>
        <strain evidence="6">D5-748</strain>
    </source>
</reference>
<dbReference type="SUPFAM" id="SSF54534">
    <property type="entry name" value="FKBP-like"/>
    <property type="match status" value="1"/>
</dbReference>
<keyword evidence="3 4" id="KW-0413">Isomerase</keyword>
<dbReference type="GO" id="GO:0003755">
    <property type="term" value="F:peptidyl-prolyl cis-trans isomerase activity"/>
    <property type="evidence" value="ECO:0007669"/>
    <property type="project" value="UniProtKB-UniRule"/>
</dbReference>
<evidence type="ECO:0000313" key="6">
    <source>
        <dbReference type="EMBL" id="MBO8444671.1"/>
    </source>
</evidence>
<name>A0A9D9EDV7_9BACT</name>
<evidence type="ECO:0000259" key="5">
    <source>
        <dbReference type="PROSITE" id="PS50059"/>
    </source>
</evidence>
<dbReference type="Pfam" id="PF00254">
    <property type="entry name" value="FKBP_C"/>
    <property type="match status" value="1"/>
</dbReference>
<feature type="domain" description="PPIase FKBP-type" evidence="5">
    <location>
        <begin position="96"/>
        <end position="201"/>
    </location>
</feature>
<evidence type="ECO:0000313" key="7">
    <source>
        <dbReference type="Proteomes" id="UP000823619"/>
    </source>
</evidence>
<evidence type="ECO:0000256" key="1">
    <source>
        <dbReference type="ARBA" id="ARBA00000971"/>
    </source>
</evidence>
<comment type="similarity">
    <text evidence="4">Belongs to the FKBP-type PPIase family.</text>
</comment>
<evidence type="ECO:0000256" key="2">
    <source>
        <dbReference type="ARBA" id="ARBA00023110"/>
    </source>
</evidence>
<comment type="catalytic activity">
    <reaction evidence="1 3 4">
        <text>[protein]-peptidylproline (omega=180) = [protein]-peptidylproline (omega=0)</text>
        <dbReference type="Rhea" id="RHEA:16237"/>
        <dbReference type="Rhea" id="RHEA-COMP:10747"/>
        <dbReference type="Rhea" id="RHEA-COMP:10748"/>
        <dbReference type="ChEBI" id="CHEBI:83833"/>
        <dbReference type="ChEBI" id="CHEBI:83834"/>
        <dbReference type="EC" id="5.2.1.8"/>
    </reaction>
</comment>
<dbReference type="InterPro" id="IPR046357">
    <property type="entry name" value="PPIase_dom_sf"/>
</dbReference>
<dbReference type="EC" id="5.2.1.8" evidence="4"/>
<evidence type="ECO:0000256" key="3">
    <source>
        <dbReference type="PROSITE-ProRule" id="PRU00277"/>
    </source>
</evidence>
<reference evidence="6" key="2">
    <citation type="journal article" date="2021" name="PeerJ">
        <title>Extensive microbial diversity within the chicken gut microbiome revealed by metagenomics and culture.</title>
        <authorList>
            <person name="Gilroy R."/>
            <person name="Ravi A."/>
            <person name="Getino M."/>
            <person name="Pursley I."/>
            <person name="Horton D.L."/>
            <person name="Alikhan N.F."/>
            <person name="Baker D."/>
            <person name="Gharbi K."/>
            <person name="Hall N."/>
            <person name="Watson M."/>
            <person name="Adriaenssens E.M."/>
            <person name="Foster-Nyarko E."/>
            <person name="Jarju S."/>
            <person name="Secka A."/>
            <person name="Antonio M."/>
            <person name="Oren A."/>
            <person name="Chaudhuri R.R."/>
            <person name="La Ragione R."/>
            <person name="Hildebrand F."/>
            <person name="Pallen M.J."/>
        </authorList>
    </citation>
    <scope>NUCLEOTIDE SEQUENCE</scope>
    <source>
        <strain evidence="6">D5-748</strain>
    </source>
</reference>
<keyword evidence="2 3" id="KW-0697">Rotamase</keyword>
<proteinExistence type="inferred from homology"/>
<dbReference type="AlphaFoldDB" id="A0A9D9EDV7"/>
<comment type="caution">
    <text evidence="6">The sequence shown here is derived from an EMBL/GenBank/DDBJ whole genome shotgun (WGS) entry which is preliminary data.</text>
</comment>